<sequence>MFISDDFDRANVGEHGDQYVVHGGSERLQNGAHHAVTPREEVVMRGTVQIGVTTLQRMGATVKKAYELMESYPTPSMLQQFENPANDKIYGVEPAESNILNGGKPGPHLITGNGVGFKPKILDMDVMEKVLEASYQLVLLSYFYMIVRSDDAVNMARELARKEGLLVGISSGANTVAALSLASKPENKGKLIVVCCFSLN</sequence>
<name>A0A199UE92_ANACO</name>
<gene>
    <name evidence="2" type="ORF">ACMD2_18075</name>
</gene>
<dbReference type="AlphaFoldDB" id="A0A199UE92"/>
<dbReference type="InterPro" id="IPR036052">
    <property type="entry name" value="TrpB-like_PALP_sf"/>
</dbReference>
<reference evidence="2 3" key="1">
    <citation type="journal article" date="2016" name="DNA Res.">
        <title>The draft genome of MD-2 pineapple using hybrid error correction of long reads.</title>
        <authorList>
            <person name="Redwan R.M."/>
            <person name="Saidin A."/>
            <person name="Kumar S.V."/>
        </authorList>
    </citation>
    <scope>NUCLEOTIDE SEQUENCE [LARGE SCALE GENOMIC DNA]</scope>
    <source>
        <strain evidence="3">cv. MD2</strain>
        <tissue evidence="2">Leaf</tissue>
    </source>
</reference>
<evidence type="ECO:0000259" key="1">
    <source>
        <dbReference type="Pfam" id="PF00291"/>
    </source>
</evidence>
<accession>A0A199UE92</accession>
<comment type="caution">
    <text evidence="2">The sequence shown here is derived from an EMBL/GenBank/DDBJ whole genome shotgun (WGS) entry which is preliminary data.</text>
</comment>
<feature type="domain" description="Tryptophan synthase beta chain-like PALP" evidence="1">
    <location>
        <begin position="88"/>
        <end position="194"/>
    </location>
</feature>
<protein>
    <submittedName>
        <fullName evidence="2">L-3-cyanoalanine synthase 2, mitochondrial</fullName>
    </submittedName>
</protein>
<dbReference type="InterPro" id="IPR001926">
    <property type="entry name" value="TrpB-like_PALP"/>
</dbReference>
<dbReference type="Pfam" id="PF00291">
    <property type="entry name" value="PALP"/>
    <property type="match status" value="1"/>
</dbReference>
<organism evidence="2 3">
    <name type="scientific">Ananas comosus</name>
    <name type="common">Pineapple</name>
    <name type="synonym">Ananas ananas</name>
    <dbReference type="NCBI Taxonomy" id="4615"/>
    <lineage>
        <taxon>Eukaryota</taxon>
        <taxon>Viridiplantae</taxon>
        <taxon>Streptophyta</taxon>
        <taxon>Embryophyta</taxon>
        <taxon>Tracheophyta</taxon>
        <taxon>Spermatophyta</taxon>
        <taxon>Magnoliopsida</taxon>
        <taxon>Liliopsida</taxon>
        <taxon>Poales</taxon>
        <taxon>Bromeliaceae</taxon>
        <taxon>Bromelioideae</taxon>
        <taxon>Ananas</taxon>
    </lineage>
</organism>
<dbReference type="Proteomes" id="UP000092600">
    <property type="component" value="Unassembled WGS sequence"/>
</dbReference>
<dbReference type="EMBL" id="LSRQ01008400">
    <property type="protein sequence ID" value="OAY63044.1"/>
    <property type="molecule type" value="Genomic_DNA"/>
</dbReference>
<evidence type="ECO:0000313" key="2">
    <source>
        <dbReference type="EMBL" id="OAY63044.1"/>
    </source>
</evidence>
<proteinExistence type="predicted"/>
<dbReference type="InterPro" id="IPR050214">
    <property type="entry name" value="Cys_Synth/Cystath_Beta-Synth"/>
</dbReference>
<dbReference type="PANTHER" id="PTHR10314">
    <property type="entry name" value="CYSTATHIONINE BETA-SYNTHASE"/>
    <property type="match status" value="1"/>
</dbReference>
<dbReference type="SUPFAM" id="SSF53686">
    <property type="entry name" value="Tryptophan synthase beta subunit-like PLP-dependent enzymes"/>
    <property type="match status" value="1"/>
</dbReference>
<evidence type="ECO:0000313" key="3">
    <source>
        <dbReference type="Proteomes" id="UP000092600"/>
    </source>
</evidence>
<dbReference type="STRING" id="4615.A0A199UE92"/>
<dbReference type="Gene3D" id="3.40.50.1100">
    <property type="match status" value="1"/>
</dbReference>